<dbReference type="InterPro" id="IPR004960">
    <property type="entry name" value="LipA_acyltrans"/>
</dbReference>
<keyword evidence="4 9" id="KW-0812">Transmembrane</keyword>
<dbReference type="GO" id="GO:0016746">
    <property type="term" value="F:acyltransferase activity"/>
    <property type="evidence" value="ECO:0007669"/>
    <property type="project" value="UniProtKB-KW"/>
</dbReference>
<keyword evidence="11" id="KW-1185">Reference proteome</keyword>
<comment type="pathway">
    <text evidence="9">Bacterial outer membrane biogenesis; lipopolysaccharide biosynthesis.</text>
</comment>
<dbReference type="NCBIfam" id="TIGR02207">
    <property type="entry name" value="lipid_A_htrB"/>
    <property type="match status" value="1"/>
</dbReference>
<feature type="short sequence motif" description="HXXXXD motif" evidence="9">
    <location>
        <begin position="133"/>
        <end position="138"/>
    </location>
</feature>
<comment type="pathway">
    <text evidence="9">Glycolipid biosynthesis; KDO(2)-lipid A biosynthesis; KDO(2)-lipid A from CMP-3-deoxy-D-manno-octulosonate and lipid IV(A): step 3/4.</text>
</comment>
<keyword evidence="7 9" id="KW-0472">Membrane</keyword>
<dbReference type="RefSeq" id="WP_345339770.1">
    <property type="nucleotide sequence ID" value="NZ_BAABLI010000011.1"/>
</dbReference>
<evidence type="ECO:0000256" key="4">
    <source>
        <dbReference type="ARBA" id="ARBA00022692"/>
    </source>
</evidence>
<proteinExistence type="inferred from homology"/>
<keyword evidence="2 9" id="KW-0997">Cell inner membrane</keyword>
<dbReference type="Pfam" id="PF03279">
    <property type="entry name" value="Lip_A_acyltrans"/>
    <property type="match status" value="1"/>
</dbReference>
<evidence type="ECO:0000313" key="10">
    <source>
        <dbReference type="EMBL" id="MFD2096927.1"/>
    </source>
</evidence>
<dbReference type="EC" id="2.3.1.241" evidence="9"/>
<evidence type="ECO:0000256" key="9">
    <source>
        <dbReference type="HAMAP-Rule" id="MF_01942"/>
    </source>
</evidence>
<comment type="catalytic activity">
    <reaction evidence="9">
        <text>an alpha-Kdo-(2-&gt;4)-alpha-Kdo-(2-&gt;6)-lipid IVA + a fatty acyl-[ACP] = an alpha-Kdo-(2-&gt;4)-alpha-Kdo-(2-&gt;6)-(acyl)-lipid IVA + holo-[ACP]</text>
        <dbReference type="Rhea" id="RHEA:69396"/>
        <dbReference type="Rhea" id="RHEA-COMP:9685"/>
        <dbReference type="Rhea" id="RHEA-COMP:14125"/>
        <dbReference type="ChEBI" id="CHEBI:64479"/>
        <dbReference type="ChEBI" id="CHEBI:138651"/>
        <dbReference type="ChEBI" id="CHEBI:176429"/>
        <dbReference type="ChEBI" id="CHEBI:176430"/>
        <dbReference type="EC" id="2.3.1.241"/>
    </reaction>
</comment>
<evidence type="ECO:0000256" key="7">
    <source>
        <dbReference type="ARBA" id="ARBA00023136"/>
    </source>
</evidence>
<dbReference type="PIRSF" id="PIRSF026649">
    <property type="entry name" value="MsbB"/>
    <property type="match status" value="1"/>
</dbReference>
<comment type="caution">
    <text evidence="10">The sequence shown here is derived from an EMBL/GenBank/DDBJ whole genome shotgun (WGS) entry which is preliminary data.</text>
</comment>
<evidence type="ECO:0000256" key="1">
    <source>
        <dbReference type="ARBA" id="ARBA00022475"/>
    </source>
</evidence>
<feature type="transmembrane region" description="Helical" evidence="9">
    <location>
        <begin position="20"/>
        <end position="46"/>
    </location>
</feature>
<organism evidence="10 11">
    <name type="scientific">Corallincola platygyrae</name>
    <dbReference type="NCBI Taxonomy" id="1193278"/>
    <lineage>
        <taxon>Bacteria</taxon>
        <taxon>Pseudomonadati</taxon>
        <taxon>Pseudomonadota</taxon>
        <taxon>Gammaproteobacteria</taxon>
        <taxon>Alteromonadales</taxon>
        <taxon>Psychromonadaceae</taxon>
        <taxon>Corallincola</taxon>
    </lineage>
</organism>
<comment type="similarity">
    <text evidence="9">Belongs to the LpxL/LpxM/LpxP family.</text>
</comment>
<evidence type="ECO:0000256" key="8">
    <source>
        <dbReference type="ARBA" id="ARBA00023315"/>
    </source>
</evidence>
<keyword evidence="1 9" id="KW-1003">Cell membrane</keyword>
<comment type="subcellular location">
    <subcellularLocation>
        <location evidence="9">Cell inner membrane</location>
        <topology evidence="9">Single-pass membrane protein</topology>
    </subcellularLocation>
</comment>
<protein>
    <recommendedName>
        <fullName evidence="9">Lipid A biosynthesis acyltransferase</fullName>
        <ecNumber evidence="9">2.3.1.241</ecNumber>
    </recommendedName>
    <alternativeName>
        <fullName evidence="9">Kdo(2)-lipid IV(A) acyltransferase</fullName>
    </alternativeName>
</protein>
<keyword evidence="3 9" id="KW-0808">Transferase</keyword>
<evidence type="ECO:0000313" key="11">
    <source>
        <dbReference type="Proteomes" id="UP001597380"/>
    </source>
</evidence>
<comment type="function">
    <text evidence="9">Catalyzes the transfer of an acyl chain from an acyl-[acyl-carrier-protein] (ACP) to a Kdo(2)-lipid IV(A) to form a Kdo(2)-(acyl)-lipid IV(A).</text>
</comment>
<dbReference type="CDD" id="cd07984">
    <property type="entry name" value="LPLAT_LABLAT-like"/>
    <property type="match status" value="1"/>
</dbReference>
<gene>
    <name evidence="9 10" type="primary">lpxL</name>
    <name evidence="10" type="ORF">ACFSJ3_13100</name>
</gene>
<accession>A0ABW4XNQ0</accession>
<sequence>MKHAPKLTLSMAHPKYWLTWIGYAIFWLVVQLLPYAVLMALGRGLGRLMQRLLKKRSRVAERNLELCFPDMPQAERDNLVTRNFECAGMALIETGIAWWWPDWRTRPLCHIEGMEHLEQASAEGQGVVLLSMHFQTLEIGGRIYAMEHEGTGFYRPNKNPIIEYFQYHGRSRGCGDLIDKRDIKGAIKRLKQGGRVWYAPDQDYGRRSSIFVPFFAVPDAPTIPATANLAKLGRAKVITFVQSRLPNNKGYLLSIRPPLENFPTGDQEADTIRINQVIEEEVLKQPEEYMWLHRRFKTRPEPDMPSYYT</sequence>
<dbReference type="NCBIfam" id="NF005340">
    <property type="entry name" value="PRK06860.1"/>
    <property type="match status" value="1"/>
</dbReference>
<dbReference type="PANTHER" id="PTHR30606:SF9">
    <property type="entry name" value="LIPID A BIOSYNTHESIS LAUROYLTRANSFERASE"/>
    <property type="match status" value="1"/>
</dbReference>
<dbReference type="EMBL" id="JBHUHT010000014">
    <property type="protein sequence ID" value="MFD2096927.1"/>
    <property type="molecule type" value="Genomic_DNA"/>
</dbReference>
<keyword evidence="8 9" id="KW-0012">Acyltransferase</keyword>
<dbReference type="Proteomes" id="UP001597380">
    <property type="component" value="Unassembled WGS sequence"/>
</dbReference>
<evidence type="ECO:0000256" key="5">
    <source>
        <dbReference type="ARBA" id="ARBA00022985"/>
    </source>
</evidence>
<evidence type="ECO:0000256" key="2">
    <source>
        <dbReference type="ARBA" id="ARBA00022519"/>
    </source>
</evidence>
<evidence type="ECO:0000256" key="3">
    <source>
        <dbReference type="ARBA" id="ARBA00022679"/>
    </source>
</evidence>
<dbReference type="PANTHER" id="PTHR30606">
    <property type="entry name" value="LIPID A BIOSYNTHESIS LAUROYL ACYLTRANSFERASE"/>
    <property type="match status" value="1"/>
</dbReference>
<evidence type="ECO:0000256" key="6">
    <source>
        <dbReference type="ARBA" id="ARBA00022989"/>
    </source>
</evidence>
<keyword evidence="6 9" id="KW-1133">Transmembrane helix</keyword>
<keyword evidence="5 9" id="KW-0448">Lipopolysaccharide biosynthesis</keyword>
<dbReference type="HAMAP" id="MF_01942">
    <property type="entry name" value="Lipid_A_LpxL_LpxP"/>
    <property type="match status" value="1"/>
</dbReference>
<name>A0ABW4XNQ0_9GAMM</name>
<dbReference type="InterPro" id="IPR011920">
    <property type="entry name" value="Lipid_A_LpxL_LpxP"/>
</dbReference>
<reference evidence="11" key="1">
    <citation type="journal article" date="2019" name="Int. J. Syst. Evol. Microbiol.">
        <title>The Global Catalogue of Microorganisms (GCM) 10K type strain sequencing project: providing services to taxonomists for standard genome sequencing and annotation.</title>
        <authorList>
            <consortium name="The Broad Institute Genomics Platform"/>
            <consortium name="The Broad Institute Genome Sequencing Center for Infectious Disease"/>
            <person name="Wu L."/>
            <person name="Ma J."/>
        </authorList>
    </citation>
    <scope>NUCLEOTIDE SEQUENCE [LARGE SCALE GENOMIC DNA]</scope>
    <source>
        <strain evidence="11">CGMCC 1.10992</strain>
    </source>
</reference>